<feature type="domain" description="N-acetyltransferase" evidence="2">
    <location>
        <begin position="7"/>
        <end position="165"/>
    </location>
</feature>
<sequence>MEIQRTFRLRPIEESDNDAMAEIIKQCAHEFDLIGPGYGPTDEEVDHLFQAYHGLGRAYWLAESPDKILGGAGIAGLEGESQLWCELRKMYVLPAGRGLGIGFSLLQQLMIEAYDFGFRYCYLETTGALVQAKELYLKAGFKILEEPMGQTGHTRCEIPMALDIGLFLANPP</sequence>
<evidence type="ECO:0000313" key="4">
    <source>
        <dbReference type="Proteomes" id="UP000192907"/>
    </source>
</evidence>
<dbReference type="SUPFAM" id="SSF55729">
    <property type="entry name" value="Acyl-CoA N-acyltransferases (Nat)"/>
    <property type="match status" value="1"/>
</dbReference>
<reference evidence="4" key="1">
    <citation type="submission" date="2017-04" db="EMBL/GenBank/DDBJ databases">
        <authorList>
            <person name="Varghese N."/>
            <person name="Submissions S."/>
        </authorList>
    </citation>
    <scope>NUCLEOTIDE SEQUENCE [LARGE SCALE GENOMIC DNA]</scope>
    <source>
        <strain evidence="4">RKEM611</strain>
    </source>
</reference>
<dbReference type="PROSITE" id="PS51186">
    <property type="entry name" value="GNAT"/>
    <property type="match status" value="1"/>
</dbReference>
<evidence type="ECO:0000259" key="2">
    <source>
        <dbReference type="PROSITE" id="PS51186"/>
    </source>
</evidence>
<dbReference type="OrthoDB" id="5514932at2"/>
<dbReference type="AlphaFoldDB" id="A0A1Y6C8Y8"/>
<organism evidence="3 4">
    <name type="scientific">Pseudobacteriovorax antillogorgiicola</name>
    <dbReference type="NCBI Taxonomy" id="1513793"/>
    <lineage>
        <taxon>Bacteria</taxon>
        <taxon>Pseudomonadati</taxon>
        <taxon>Bdellovibrionota</taxon>
        <taxon>Oligoflexia</taxon>
        <taxon>Oligoflexales</taxon>
        <taxon>Pseudobacteriovoracaceae</taxon>
        <taxon>Pseudobacteriovorax</taxon>
    </lineage>
</organism>
<dbReference type="RefSeq" id="WP_132321050.1">
    <property type="nucleotide sequence ID" value="NZ_FWZT01000013.1"/>
</dbReference>
<dbReference type="PANTHER" id="PTHR13947">
    <property type="entry name" value="GNAT FAMILY N-ACETYLTRANSFERASE"/>
    <property type="match status" value="1"/>
</dbReference>
<dbReference type="Proteomes" id="UP000192907">
    <property type="component" value="Unassembled WGS sequence"/>
</dbReference>
<evidence type="ECO:0000256" key="1">
    <source>
        <dbReference type="ARBA" id="ARBA00022679"/>
    </source>
</evidence>
<keyword evidence="4" id="KW-1185">Reference proteome</keyword>
<dbReference type="GO" id="GO:0008080">
    <property type="term" value="F:N-acetyltransferase activity"/>
    <property type="evidence" value="ECO:0007669"/>
    <property type="project" value="InterPro"/>
</dbReference>
<evidence type="ECO:0000313" key="3">
    <source>
        <dbReference type="EMBL" id="SMF43040.1"/>
    </source>
</evidence>
<dbReference type="EMBL" id="FWZT01000013">
    <property type="protein sequence ID" value="SMF43040.1"/>
    <property type="molecule type" value="Genomic_DNA"/>
</dbReference>
<dbReference type="InterPro" id="IPR016181">
    <property type="entry name" value="Acyl_CoA_acyltransferase"/>
</dbReference>
<accession>A0A1Y6C8Y8</accession>
<dbReference type="Pfam" id="PF00583">
    <property type="entry name" value="Acetyltransf_1"/>
    <property type="match status" value="1"/>
</dbReference>
<dbReference type="PANTHER" id="PTHR13947:SF37">
    <property type="entry name" value="LD18367P"/>
    <property type="match status" value="1"/>
</dbReference>
<dbReference type="CDD" id="cd04301">
    <property type="entry name" value="NAT_SF"/>
    <property type="match status" value="1"/>
</dbReference>
<dbReference type="InterPro" id="IPR050769">
    <property type="entry name" value="NAT_camello-type"/>
</dbReference>
<protein>
    <submittedName>
        <fullName evidence="3">Putative acetyltransferase</fullName>
    </submittedName>
</protein>
<proteinExistence type="predicted"/>
<dbReference type="STRING" id="1513793.SAMN06296036_11345"/>
<name>A0A1Y6C8Y8_9BACT</name>
<gene>
    <name evidence="3" type="ORF">SAMN06296036_11345</name>
</gene>
<dbReference type="Gene3D" id="3.40.630.30">
    <property type="match status" value="1"/>
</dbReference>
<keyword evidence="1 3" id="KW-0808">Transferase</keyword>
<dbReference type="InterPro" id="IPR000182">
    <property type="entry name" value="GNAT_dom"/>
</dbReference>